<dbReference type="GO" id="GO:0031177">
    <property type="term" value="F:phosphopantetheine binding"/>
    <property type="evidence" value="ECO:0007669"/>
    <property type="project" value="TreeGrafter"/>
</dbReference>
<feature type="non-terminal residue" evidence="2">
    <location>
        <position position="265"/>
    </location>
</feature>
<dbReference type="EMBL" id="AJ224730">
    <property type="protein sequence ID" value="CAA12102.1"/>
    <property type="molecule type" value="Genomic_DNA"/>
</dbReference>
<dbReference type="PANTHER" id="PTHR45527:SF1">
    <property type="entry name" value="FATTY ACID SYNTHASE"/>
    <property type="match status" value="1"/>
</dbReference>
<dbReference type="Gene3D" id="3.40.50.980">
    <property type="match status" value="2"/>
</dbReference>
<dbReference type="GO" id="GO:0043041">
    <property type="term" value="P:amino acid activation for nonribosomal peptide biosynthetic process"/>
    <property type="evidence" value="ECO:0007669"/>
    <property type="project" value="TreeGrafter"/>
</dbReference>
<feature type="domain" description="AMP-dependent synthetase/ligase" evidence="1">
    <location>
        <begin position="1"/>
        <end position="132"/>
    </location>
</feature>
<reference evidence="2" key="1">
    <citation type="submission" date="1998-02" db="EMBL/GenBank/DDBJ databases">
        <title>Comparison of fragments from nonribosomal peptide synthetase genes in different strains of Microcystis aeruginosa (Cyanobacteria).</title>
        <authorList>
            <person name="Niederberger J.G."/>
            <person name="Neilan B.A."/>
        </authorList>
    </citation>
    <scope>NUCLEOTIDE SEQUENCE</scope>
</reference>
<protein>
    <submittedName>
        <fullName evidence="2">Peptide synthetase</fullName>
    </submittedName>
</protein>
<dbReference type="SUPFAM" id="SSF56801">
    <property type="entry name" value="Acetyl-CoA synthetase-like"/>
    <property type="match status" value="1"/>
</dbReference>
<dbReference type="Gene3D" id="3.40.50.12780">
    <property type="entry name" value="N-terminal domain of ligase-like"/>
    <property type="match status" value="1"/>
</dbReference>
<dbReference type="GO" id="GO:0044550">
    <property type="term" value="P:secondary metabolite biosynthetic process"/>
    <property type="evidence" value="ECO:0007669"/>
    <property type="project" value="TreeGrafter"/>
</dbReference>
<dbReference type="Pfam" id="PF00501">
    <property type="entry name" value="AMP-binding"/>
    <property type="match status" value="1"/>
</dbReference>
<accession>O52900</accession>
<dbReference type="PANTHER" id="PTHR45527">
    <property type="entry name" value="NONRIBOSOMAL PEPTIDE SYNTHETASE"/>
    <property type="match status" value="1"/>
</dbReference>
<evidence type="ECO:0000259" key="1">
    <source>
        <dbReference type="Pfam" id="PF00501"/>
    </source>
</evidence>
<name>O52900_9CHRO</name>
<sequence length="265" mass="29669">YVIYTSGTTGKPKGVMVTQMGVIRMVCGNDFFSHPKHLRMTQINNLSFDAATFEIWGSFLSGGTLIVVAKEDLLDIDVFADFLHHKKIDLLLITTALFHQYASKNPSIFHSLHTLFVAGDAVNSQLVNAVLSLSKGVWRNLLMDMDLQKFSDHNCSQSQRGAFVDQPFPIGIPVRYTHCYVLDKKGQLCPWGVTGELYTSGLGLARGYLKRDDLTEQKFIIKEIPVSADGKKYLTDRFYMTGDLAVWHADGILEFVGRADNQVKL</sequence>
<dbReference type="AlphaFoldDB" id="O52900"/>
<feature type="non-terminal residue" evidence="2">
    <location>
        <position position="1"/>
    </location>
</feature>
<proteinExistence type="predicted"/>
<dbReference type="GO" id="GO:0005829">
    <property type="term" value="C:cytosol"/>
    <property type="evidence" value="ECO:0007669"/>
    <property type="project" value="TreeGrafter"/>
</dbReference>
<dbReference type="InterPro" id="IPR042099">
    <property type="entry name" value="ANL_N_sf"/>
</dbReference>
<dbReference type="InterPro" id="IPR020845">
    <property type="entry name" value="AMP-binding_CS"/>
</dbReference>
<dbReference type="InterPro" id="IPR000873">
    <property type="entry name" value="AMP-dep_synth/lig_dom"/>
</dbReference>
<organism evidence="2">
    <name type="scientific">Chroococcus dispersus</name>
    <dbReference type="NCBI Taxonomy" id="70191"/>
    <lineage>
        <taxon>Bacteria</taxon>
        <taxon>Bacillati</taxon>
        <taxon>Cyanobacteriota</taxon>
        <taxon>Cyanophyceae</taxon>
        <taxon>Oscillatoriophycideae</taxon>
        <taxon>Chroococcales</taxon>
        <taxon>Chroococcaceae</taxon>
        <taxon>Chroococcus</taxon>
    </lineage>
</organism>
<dbReference type="PROSITE" id="PS00455">
    <property type="entry name" value="AMP_BINDING"/>
    <property type="match status" value="1"/>
</dbReference>
<evidence type="ECO:0000313" key="2">
    <source>
        <dbReference type="EMBL" id="CAA12102.1"/>
    </source>
</evidence>